<keyword evidence="2 5" id="KW-0812">Transmembrane</keyword>
<feature type="transmembrane region" description="Helical" evidence="5">
    <location>
        <begin position="31"/>
        <end position="48"/>
    </location>
</feature>
<keyword evidence="8" id="KW-1185">Reference proteome</keyword>
<dbReference type="SUPFAM" id="SSF103473">
    <property type="entry name" value="MFS general substrate transporter"/>
    <property type="match status" value="1"/>
</dbReference>
<evidence type="ECO:0000313" key="7">
    <source>
        <dbReference type="EMBL" id="GHH32327.1"/>
    </source>
</evidence>
<organism evidence="7 8">
    <name type="scientific">Lentzea cavernae</name>
    <dbReference type="NCBI Taxonomy" id="2020703"/>
    <lineage>
        <taxon>Bacteria</taxon>
        <taxon>Bacillati</taxon>
        <taxon>Actinomycetota</taxon>
        <taxon>Actinomycetes</taxon>
        <taxon>Pseudonocardiales</taxon>
        <taxon>Pseudonocardiaceae</taxon>
        <taxon>Lentzea</taxon>
    </lineage>
</organism>
<name>A0ABQ3M2U9_9PSEU</name>
<proteinExistence type="predicted"/>
<dbReference type="InterPro" id="IPR011701">
    <property type="entry name" value="MFS"/>
</dbReference>
<dbReference type="Gene3D" id="1.20.1250.20">
    <property type="entry name" value="MFS general substrate transporter like domains"/>
    <property type="match status" value="1"/>
</dbReference>
<evidence type="ECO:0000259" key="6">
    <source>
        <dbReference type="PROSITE" id="PS50850"/>
    </source>
</evidence>
<feature type="transmembrane region" description="Helical" evidence="5">
    <location>
        <begin position="60"/>
        <end position="77"/>
    </location>
</feature>
<feature type="transmembrane region" description="Helical" evidence="5">
    <location>
        <begin position="83"/>
        <end position="101"/>
    </location>
</feature>
<feature type="transmembrane region" description="Helical" evidence="5">
    <location>
        <begin position="254"/>
        <end position="274"/>
    </location>
</feature>
<feature type="transmembrane region" description="Helical" evidence="5">
    <location>
        <begin position="319"/>
        <end position="340"/>
    </location>
</feature>
<keyword evidence="3 5" id="KW-1133">Transmembrane helix</keyword>
<feature type="transmembrane region" description="Helical" evidence="5">
    <location>
        <begin position="222"/>
        <end position="242"/>
    </location>
</feature>
<dbReference type="PANTHER" id="PTHR42910">
    <property type="entry name" value="TRANSPORTER SCO4007-RELATED"/>
    <property type="match status" value="1"/>
</dbReference>
<dbReference type="PANTHER" id="PTHR42910:SF1">
    <property type="entry name" value="MAJOR FACILITATOR SUPERFAMILY (MFS) PROFILE DOMAIN-CONTAINING PROTEIN"/>
    <property type="match status" value="1"/>
</dbReference>
<feature type="transmembrane region" description="Helical" evidence="5">
    <location>
        <begin position="280"/>
        <end position="298"/>
    </location>
</feature>
<accession>A0ABQ3M2U9</accession>
<evidence type="ECO:0000256" key="5">
    <source>
        <dbReference type="SAM" id="Phobius"/>
    </source>
</evidence>
<evidence type="ECO:0000256" key="1">
    <source>
        <dbReference type="ARBA" id="ARBA00004651"/>
    </source>
</evidence>
<dbReference type="InterPro" id="IPR020846">
    <property type="entry name" value="MFS_dom"/>
</dbReference>
<dbReference type="Proteomes" id="UP000605568">
    <property type="component" value="Unassembled WGS sequence"/>
</dbReference>
<reference evidence="8" key="1">
    <citation type="journal article" date="2019" name="Int. J. Syst. Evol. Microbiol.">
        <title>The Global Catalogue of Microorganisms (GCM) 10K type strain sequencing project: providing services to taxonomists for standard genome sequencing and annotation.</title>
        <authorList>
            <consortium name="The Broad Institute Genomics Platform"/>
            <consortium name="The Broad Institute Genome Sequencing Center for Infectious Disease"/>
            <person name="Wu L."/>
            <person name="Ma J."/>
        </authorList>
    </citation>
    <scope>NUCLEOTIDE SEQUENCE [LARGE SCALE GENOMIC DNA]</scope>
    <source>
        <strain evidence="8">CGMCC 4.7367</strain>
    </source>
</reference>
<dbReference type="PROSITE" id="PS50850">
    <property type="entry name" value="MFS"/>
    <property type="match status" value="1"/>
</dbReference>
<protein>
    <submittedName>
        <fullName evidence="7">MFS transporter</fullName>
    </submittedName>
</protein>
<feature type="domain" description="Major facilitator superfamily (MFS) profile" evidence="6">
    <location>
        <begin position="1"/>
        <end position="367"/>
    </location>
</feature>
<sequence>MAVAVAVIYLPQALLADMQTDLRVPTATAGWIPAAVQVGYAVGIFLLVPLADRVHPSRQVTVQALLLAGALLLTAAMPGPMTVAAGFAAVGLVANIAQVIISASGSLAPPGKVPATVAVIVGSLGVGIFGGRIIAGLLVTSLGWRGVLVVFAVLVLSMVFPARAALRPATVPAPNARYGRLLLSALRSVRRSRVTAQSVIMQFFAFAAFNSVWAVVVLHLSGLGWSAGAAGLFGGVGLAAAPLSPAVYRRLERWGTSTIAGVFSLISLIALAAIAFTAGVTAAFAVAVFLVSAANQFIQTANQQRVLEDNAGHPAPANAMFMVGVFLGGATGSFLGITAFEFGGMPVVGALGAVLMLLSALVWALSRLPARSRRTS</sequence>
<comment type="subcellular location">
    <subcellularLocation>
        <location evidence="1">Cell membrane</location>
        <topology evidence="1">Multi-pass membrane protein</topology>
    </subcellularLocation>
</comment>
<feature type="transmembrane region" description="Helical" evidence="5">
    <location>
        <begin position="194"/>
        <end position="216"/>
    </location>
</feature>
<dbReference type="InterPro" id="IPR036259">
    <property type="entry name" value="MFS_trans_sf"/>
</dbReference>
<feature type="transmembrane region" description="Helical" evidence="5">
    <location>
        <begin position="346"/>
        <end position="366"/>
    </location>
</feature>
<evidence type="ECO:0000256" key="2">
    <source>
        <dbReference type="ARBA" id="ARBA00022692"/>
    </source>
</evidence>
<keyword evidence="4 5" id="KW-0472">Membrane</keyword>
<evidence type="ECO:0000313" key="8">
    <source>
        <dbReference type="Proteomes" id="UP000605568"/>
    </source>
</evidence>
<feature type="transmembrane region" description="Helical" evidence="5">
    <location>
        <begin position="113"/>
        <end position="135"/>
    </location>
</feature>
<comment type="caution">
    <text evidence="7">The sequence shown here is derived from an EMBL/GenBank/DDBJ whole genome shotgun (WGS) entry which is preliminary data.</text>
</comment>
<dbReference type="EMBL" id="BNAR01000002">
    <property type="protein sequence ID" value="GHH32327.1"/>
    <property type="molecule type" value="Genomic_DNA"/>
</dbReference>
<gene>
    <name evidence="7" type="ORF">GCM10017774_13070</name>
</gene>
<evidence type="ECO:0000256" key="3">
    <source>
        <dbReference type="ARBA" id="ARBA00022989"/>
    </source>
</evidence>
<feature type="transmembrane region" description="Helical" evidence="5">
    <location>
        <begin position="141"/>
        <end position="160"/>
    </location>
</feature>
<evidence type="ECO:0000256" key="4">
    <source>
        <dbReference type="ARBA" id="ARBA00023136"/>
    </source>
</evidence>
<dbReference type="Pfam" id="PF07690">
    <property type="entry name" value="MFS_1"/>
    <property type="match status" value="1"/>
</dbReference>